<dbReference type="Proteomes" id="UP000015354">
    <property type="component" value="Unassembled WGS sequence"/>
</dbReference>
<name>S9VP25_9TRYP</name>
<evidence type="ECO:0000313" key="4">
    <source>
        <dbReference type="Proteomes" id="UP000015354"/>
    </source>
</evidence>
<feature type="compositionally biased region" description="Low complexity" evidence="1">
    <location>
        <begin position="69"/>
        <end position="81"/>
    </location>
</feature>
<comment type="caution">
    <text evidence="2">The sequence shown here is derived from an EMBL/GenBank/DDBJ whole genome shotgun (WGS) entry which is preliminary data.</text>
</comment>
<proteinExistence type="predicted"/>
<organism evidence="2 4">
    <name type="scientific">Strigomonas culicis</name>
    <dbReference type="NCBI Taxonomy" id="28005"/>
    <lineage>
        <taxon>Eukaryota</taxon>
        <taxon>Discoba</taxon>
        <taxon>Euglenozoa</taxon>
        <taxon>Kinetoplastea</taxon>
        <taxon>Metakinetoplastina</taxon>
        <taxon>Trypanosomatida</taxon>
        <taxon>Trypanosomatidae</taxon>
        <taxon>Strigomonadinae</taxon>
        <taxon>Strigomonas</taxon>
    </lineage>
</organism>
<reference evidence="2 4" key="1">
    <citation type="journal article" date="2013" name="PLoS ONE">
        <title>Predicting the Proteins of Angomonas deanei, Strigomonas culicis and Their Respective Endosymbionts Reveals New Aspects of the Trypanosomatidae Family.</title>
        <authorList>
            <person name="Motta M.C."/>
            <person name="Martins A.C."/>
            <person name="de Souza S.S."/>
            <person name="Catta-Preta C.M."/>
            <person name="Silva R."/>
            <person name="Klein C.C."/>
            <person name="de Almeida L.G."/>
            <person name="de Lima Cunha O."/>
            <person name="Ciapina L.P."/>
            <person name="Brocchi M."/>
            <person name="Colabardini A.C."/>
            <person name="de Araujo Lima B."/>
            <person name="Machado C.R."/>
            <person name="de Almeida Soares C.M."/>
            <person name="Probst C.M."/>
            <person name="de Menezes C.B."/>
            <person name="Thompson C.E."/>
            <person name="Bartholomeu D.C."/>
            <person name="Gradia D.F."/>
            <person name="Pavoni D.P."/>
            <person name="Grisard E.C."/>
            <person name="Fantinatti-Garboggini F."/>
            <person name="Marchini F.K."/>
            <person name="Rodrigues-Luiz G.F."/>
            <person name="Wagner G."/>
            <person name="Goldman G.H."/>
            <person name="Fietto J.L."/>
            <person name="Elias M.C."/>
            <person name="Goldman M.H."/>
            <person name="Sagot M.F."/>
            <person name="Pereira M."/>
            <person name="Stoco P.H."/>
            <person name="de Mendonca-Neto R.P."/>
            <person name="Teixeira S.M."/>
            <person name="Maciel T.E."/>
            <person name="de Oliveira Mendes T.A."/>
            <person name="Urmenyi T.P."/>
            <person name="de Souza W."/>
            <person name="Schenkman S."/>
            <person name="de Vasconcelos A.T."/>
        </authorList>
    </citation>
    <scope>NUCLEOTIDE SEQUENCE [LARGE SCALE GENOMIC DNA]</scope>
</reference>
<reference evidence="2" key="2">
    <citation type="submission" date="2013-03" db="EMBL/GenBank/DDBJ databases">
        <authorList>
            <person name="Motta M.C.M."/>
            <person name="Martins A.C.A."/>
            <person name="Preta C.M.C.C."/>
            <person name="Silva R."/>
            <person name="de Souza S.S."/>
            <person name="Klein C.C."/>
            <person name="de Almeida L.G.P."/>
            <person name="Cunha O.L."/>
            <person name="Colabardini A.C."/>
            <person name="Lima B.A."/>
            <person name="Machado C.R."/>
            <person name="Soares C.M.A."/>
            <person name="de Menezes C.B.A."/>
            <person name="Bartolomeu D.C."/>
            <person name="Grisard E.C."/>
            <person name="Fantinatti-Garboggini F."/>
            <person name="Rodrigues-Luiz G.F."/>
            <person name="Wagner G."/>
            <person name="Goldman G.H."/>
            <person name="Fietto J.L.R."/>
            <person name="Ciapina L.P."/>
            <person name="Brocchi M."/>
            <person name="Elias M.C."/>
            <person name="Goldman M.H.S."/>
            <person name="Sagot M.-F."/>
            <person name="Pereira M."/>
            <person name="Stoco P.H."/>
            <person name="Teixeira S.M.R."/>
            <person name="de Mendonca-Neto R.P."/>
            <person name="Maciel T.E.F."/>
            <person name="Mendes T.A.O."/>
            <person name="Urmenyi T.P."/>
            <person name="Teixeira M.M.G."/>
            <person name="de Camargo E.F.P."/>
            <person name="de Sousa W."/>
            <person name="Schenkman S."/>
            <person name="de Vasconcelos A.T.R."/>
        </authorList>
    </citation>
    <scope>NUCLEOTIDE SEQUENCE</scope>
</reference>
<sequence length="151" mass="15944">MPDYSQFIKLLNANLPAPSVAAATGTLSLNTDAVSPAEASSFLRAADATWRQIVASDATAKEKGSTYGSANATNSNTATPAVSAINAPPTILIGRMTISTEDRWRIQAAMRREEARAGQGRKEYNKKVTRAIIVTKGPSADAFPPGRGRPL</sequence>
<gene>
    <name evidence="3" type="ORF">STCU_04314</name>
    <name evidence="2" type="ORF">STCU_04889</name>
</gene>
<evidence type="ECO:0000256" key="1">
    <source>
        <dbReference type="SAM" id="MobiDB-lite"/>
    </source>
</evidence>
<accession>S9VP25</accession>
<dbReference type="OrthoDB" id="276294at2759"/>
<keyword evidence="4" id="KW-1185">Reference proteome</keyword>
<evidence type="ECO:0000313" key="3">
    <source>
        <dbReference type="EMBL" id="EPY29943.1"/>
    </source>
</evidence>
<feature type="region of interest" description="Disordered" evidence="1">
    <location>
        <begin position="60"/>
        <end position="81"/>
    </location>
</feature>
<dbReference type="AlphaFoldDB" id="S9VP25"/>
<evidence type="ECO:0000313" key="2">
    <source>
        <dbReference type="EMBL" id="EPY28771.1"/>
    </source>
</evidence>
<dbReference type="EMBL" id="ATMH01004314">
    <property type="protein sequence ID" value="EPY29943.1"/>
    <property type="molecule type" value="Genomic_DNA"/>
</dbReference>
<protein>
    <submittedName>
        <fullName evidence="2">Uncharacterized protein</fullName>
    </submittedName>
</protein>
<dbReference type="EMBL" id="ATMH01004889">
    <property type="protein sequence ID" value="EPY28771.1"/>
    <property type="molecule type" value="Genomic_DNA"/>
</dbReference>